<keyword evidence="5" id="KW-0812">Transmembrane</keyword>
<dbReference type="Gene3D" id="3.80.10.10">
    <property type="entry name" value="Ribonuclease Inhibitor"/>
    <property type="match status" value="2"/>
</dbReference>
<feature type="region of interest" description="Disordered" evidence="4">
    <location>
        <begin position="653"/>
        <end position="673"/>
    </location>
</feature>
<evidence type="ECO:0000256" key="1">
    <source>
        <dbReference type="ARBA" id="ARBA00022614"/>
    </source>
</evidence>
<gene>
    <name evidence="7" type="ORF">Z043_124236</name>
</gene>
<dbReference type="PANTHER" id="PTHR24369">
    <property type="entry name" value="ANTIGEN BSP, PUTATIVE-RELATED"/>
    <property type="match status" value="1"/>
</dbReference>
<proteinExistence type="predicted"/>
<name>A0A0P7UFP8_SCLFO</name>
<accession>A0A0P7UFP8</accession>
<dbReference type="InterPro" id="IPR003591">
    <property type="entry name" value="Leu-rich_rpt_typical-subtyp"/>
</dbReference>
<dbReference type="EMBL" id="JARO02014973">
    <property type="protein sequence ID" value="KPP57986.1"/>
    <property type="molecule type" value="Genomic_DNA"/>
</dbReference>
<reference evidence="7 8" key="1">
    <citation type="submission" date="2015-08" db="EMBL/GenBank/DDBJ databases">
        <title>The genome of the Asian arowana (Scleropages formosus).</title>
        <authorList>
            <person name="Tan M.H."/>
            <person name="Gan H.M."/>
            <person name="Croft L.J."/>
            <person name="Austin C.M."/>
        </authorList>
    </citation>
    <scope>NUCLEOTIDE SEQUENCE [LARGE SCALE GENOMIC DNA]</scope>
    <source>
        <strain evidence="7">Aro1</strain>
    </source>
</reference>
<keyword evidence="5" id="KW-1133">Transmembrane helix</keyword>
<sequence>MTRASCVRDKNHDNRPRVSCTSMGLSNVPSAIELTTQVLNFTDNQFISLLWTSFKDFSELYELDLSLNQVSTLEQSSEFLLPKLKILQLSSNQLEVLQPNAFAAAAGLMEIHLQANKLHTLNAATFSGLTQLEILVLSQNYIQALPPQLLSLIPSTALKTFDVEDNHLTVLPNQFFDSKPGIPYVYLSKNRWHCSCKVSYLSAWLNSEVENVYIREGPNIVNDPESVKCYSPSKLHDQPIIDLKEEDLCSPLTEASTQSPHIFGPRGDFLHVSPLSTGSYRKSNMWTTDTSTAGLTALNTIPNSAMAPSVPWSHTSSSHIFYETVTQLYTWFFFNSSTTHLNYSKTTKELWYSWFFYGTNSTTTREVQYEPVTGRWSTWVYDAITGTDLTETSSSTPSTSPSFSATTALSTLRDPSAGSPTFSAGLQYEIKLRDSREGGQPLGVYCWWLFLGYLCLCIFLGLWLCVAFLWLLHGHLRIYLPLLRSTRAQRKQLRVYQTISETPAEESGEGKEKNTPNRTGAISLPAGGAQAVFRSVLLVSVADDGEDGRGAMRSTEIGQVDSRAASQNVTTCKETEHAVFKSQRGTEVWEEGGATEDEVFQKTLYRVISQEGQTPGWTEIQDSWKQSTREHEKKQSKEWKKRYSLILREEKVEEEQAEKTDEGRRMSESRAEHAGNEWVVGKWEWKAQEGEQGAVATGVDDHWSLMPLVARGARLPPANSDSTSETFL</sequence>
<feature type="compositionally biased region" description="Basic and acidic residues" evidence="4">
    <location>
        <begin position="657"/>
        <end position="673"/>
    </location>
</feature>
<evidence type="ECO:0000256" key="5">
    <source>
        <dbReference type="SAM" id="Phobius"/>
    </source>
</evidence>
<evidence type="ECO:0000256" key="3">
    <source>
        <dbReference type="ARBA" id="ARBA00022737"/>
    </source>
</evidence>
<keyword evidence="5" id="KW-0472">Membrane</keyword>
<dbReference type="SMART" id="SM00369">
    <property type="entry name" value="LRR_TYP"/>
    <property type="match status" value="5"/>
</dbReference>
<evidence type="ECO:0000259" key="6">
    <source>
        <dbReference type="SMART" id="SM00082"/>
    </source>
</evidence>
<dbReference type="GO" id="GO:0005886">
    <property type="term" value="C:plasma membrane"/>
    <property type="evidence" value="ECO:0007669"/>
    <property type="project" value="TreeGrafter"/>
</dbReference>
<protein>
    <submittedName>
        <fullName evidence="7">Platelet glycoprotein Ib alpha chain-like</fullName>
    </submittedName>
</protein>
<dbReference type="AlphaFoldDB" id="A0A0P7UFP8"/>
<evidence type="ECO:0000313" key="7">
    <source>
        <dbReference type="EMBL" id="KPP57986.1"/>
    </source>
</evidence>
<evidence type="ECO:0000313" key="8">
    <source>
        <dbReference type="Proteomes" id="UP000034805"/>
    </source>
</evidence>
<dbReference type="SMART" id="SM00082">
    <property type="entry name" value="LRRCT"/>
    <property type="match status" value="1"/>
</dbReference>
<comment type="caution">
    <text evidence="7">The sequence shown here is derived from an EMBL/GenBank/DDBJ whole genome shotgun (WGS) entry which is preliminary data.</text>
</comment>
<dbReference type="STRING" id="113540.ENSSFOP00015062358"/>
<keyword evidence="1" id="KW-0433">Leucine-rich repeat</keyword>
<keyword evidence="3" id="KW-0677">Repeat</keyword>
<dbReference type="InterPro" id="IPR000483">
    <property type="entry name" value="Cys-rich_flank_reg_C"/>
</dbReference>
<keyword evidence="2" id="KW-0732">Signal</keyword>
<dbReference type="InterPro" id="IPR001611">
    <property type="entry name" value="Leu-rich_rpt"/>
</dbReference>
<dbReference type="SUPFAM" id="SSF52058">
    <property type="entry name" value="L domain-like"/>
    <property type="match status" value="1"/>
</dbReference>
<feature type="domain" description="LRRCT" evidence="6">
    <location>
        <begin position="190"/>
        <end position="250"/>
    </location>
</feature>
<feature type="region of interest" description="Disordered" evidence="4">
    <location>
        <begin position="499"/>
        <end position="520"/>
    </location>
</feature>
<dbReference type="InterPro" id="IPR050541">
    <property type="entry name" value="LRR_TM_domain-containing"/>
</dbReference>
<evidence type="ECO:0000256" key="2">
    <source>
        <dbReference type="ARBA" id="ARBA00022729"/>
    </source>
</evidence>
<feature type="transmembrane region" description="Helical" evidence="5">
    <location>
        <begin position="447"/>
        <end position="472"/>
    </location>
</feature>
<dbReference type="InterPro" id="IPR032675">
    <property type="entry name" value="LRR_dom_sf"/>
</dbReference>
<dbReference type="Pfam" id="PF13855">
    <property type="entry name" value="LRR_8"/>
    <property type="match status" value="2"/>
</dbReference>
<dbReference type="PANTHER" id="PTHR24369:SF157">
    <property type="entry name" value="LRRCT DOMAIN-CONTAINING PROTEIN"/>
    <property type="match status" value="1"/>
</dbReference>
<evidence type="ECO:0000256" key="4">
    <source>
        <dbReference type="SAM" id="MobiDB-lite"/>
    </source>
</evidence>
<dbReference type="Proteomes" id="UP000034805">
    <property type="component" value="Unassembled WGS sequence"/>
</dbReference>
<organism evidence="7 8">
    <name type="scientific">Scleropages formosus</name>
    <name type="common">Asian bonytongue</name>
    <name type="synonym">Osteoglossum formosum</name>
    <dbReference type="NCBI Taxonomy" id="113540"/>
    <lineage>
        <taxon>Eukaryota</taxon>
        <taxon>Metazoa</taxon>
        <taxon>Chordata</taxon>
        <taxon>Craniata</taxon>
        <taxon>Vertebrata</taxon>
        <taxon>Euteleostomi</taxon>
        <taxon>Actinopterygii</taxon>
        <taxon>Neopterygii</taxon>
        <taxon>Teleostei</taxon>
        <taxon>Osteoglossocephala</taxon>
        <taxon>Osteoglossomorpha</taxon>
        <taxon>Osteoglossiformes</taxon>
        <taxon>Osteoglossidae</taxon>
        <taxon>Scleropages</taxon>
    </lineage>
</organism>